<dbReference type="AlphaFoldDB" id="A0A317STL5"/>
<evidence type="ECO:0000313" key="2">
    <source>
        <dbReference type="EMBL" id="PWW76451.1"/>
    </source>
</evidence>
<evidence type="ECO:0000313" key="3">
    <source>
        <dbReference type="Proteomes" id="UP000246991"/>
    </source>
</evidence>
<feature type="compositionally biased region" description="Polar residues" evidence="1">
    <location>
        <begin position="147"/>
        <end position="164"/>
    </location>
</feature>
<protein>
    <submittedName>
        <fullName evidence="2">Uncharacterized protein</fullName>
    </submittedName>
</protein>
<reference evidence="2 3" key="1">
    <citation type="submission" date="2018-03" db="EMBL/GenBank/DDBJ databases">
        <title>Genomes of Pezizomycetes fungi and the evolution of truffles.</title>
        <authorList>
            <person name="Murat C."/>
            <person name="Payen T."/>
            <person name="Noel B."/>
            <person name="Kuo A."/>
            <person name="Martin F.M."/>
        </authorList>
    </citation>
    <scope>NUCLEOTIDE SEQUENCE [LARGE SCALE GENOMIC DNA]</scope>
    <source>
        <strain evidence="2">091103-1</strain>
    </source>
</reference>
<feature type="compositionally biased region" description="Basic and acidic residues" evidence="1">
    <location>
        <begin position="171"/>
        <end position="182"/>
    </location>
</feature>
<sequence>MYDYSDSLRHHHHHSPLRRKGGRENQAAMSPPVHTLVMPRAREQTAPTVFHRRYRTLAMTLFADTSTGCIPKVFNCQQHARDYDTTPPGGFTGTVTRIRIISLHEAFPKRPAGRCPSSEHEQGQFFLVMMMWISMVLEKVTTTTTTHGESSAPPNGRRNVQSHSPPAKFGPLERERERERGHACSGRFPGIIRYRHLETNLFGITLRGDFPKSYPEEGTSTGIALWWV</sequence>
<evidence type="ECO:0000256" key="1">
    <source>
        <dbReference type="SAM" id="MobiDB-lite"/>
    </source>
</evidence>
<feature type="region of interest" description="Disordered" evidence="1">
    <location>
        <begin position="143"/>
        <end position="182"/>
    </location>
</feature>
<feature type="compositionally biased region" description="Basic residues" evidence="1">
    <location>
        <begin position="9"/>
        <end position="21"/>
    </location>
</feature>
<gene>
    <name evidence="2" type="ORF">C7212DRAFT_363291</name>
</gene>
<comment type="caution">
    <text evidence="2">The sequence shown here is derived from an EMBL/GenBank/DDBJ whole genome shotgun (WGS) entry which is preliminary data.</text>
</comment>
<accession>A0A317STL5</accession>
<dbReference type="Proteomes" id="UP000246991">
    <property type="component" value="Unassembled WGS sequence"/>
</dbReference>
<dbReference type="EMBL" id="PYWC01000033">
    <property type="protein sequence ID" value="PWW76451.1"/>
    <property type="molecule type" value="Genomic_DNA"/>
</dbReference>
<keyword evidence="3" id="KW-1185">Reference proteome</keyword>
<feature type="region of interest" description="Disordered" evidence="1">
    <location>
        <begin position="1"/>
        <end position="30"/>
    </location>
</feature>
<proteinExistence type="predicted"/>
<organism evidence="2 3">
    <name type="scientific">Tuber magnatum</name>
    <name type="common">white Piedmont truffle</name>
    <dbReference type="NCBI Taxonomy" id="42249"/>
    <lineage>
        <taxon>Eukaryota</taxon>
        <taxon>Fungi</taxon>
        <taxon>Dikarya</taxon>
        <taxon>Ascomycota</taxon>
        <taxon>Pezizomycotina</taxon>
        <taxon>Pezizomycetes</taxon>
        <taxon>Pezizales</taxon>
        <taxon>Tuberaceae</taxon>
        <taxon>Tuber</taxon>
    </lineage>
</organism>
<name>A0A317STL5_9PEZI</name>